<dbReference type="Pfam" id="PF15761">
    <property type="entry name" value="IMUP"/>
    <property type="match status" value="1"/>
</dbReference>
<evidence type="ECO:0000256" key="1">
    <source>
        <dbReference type="SAM" id="MobiDB-lite"/>
    </source>
</evidence>
<dbReference type="AlphaFoldDB" id="A0A2K6V7B5"/>
<dbReference type="GO" id="GO:0005654">
    <property type="term" value="C:nucleoplasm"/>
    <property type="evidence" value="ECO:0007669"/>
    <property type="project" value="Ensembl"/>
</dbReference>
<dbReference type="GO" id="GO:0005829">
    <property type="term" value="C:cytosol"/>
    <property type="evidence" value="ECO:0007669"/>
    <property type="project" value="Ensembl"/>
</dbReference>
<proteinExistence type="predicted"/>
<reference evidence="2" key="2">
    <citation type="submission" date="2025-09" db="UniProtKB">
        <authorList>
            <consortium name="Ensembl"/>
        </authorList>
    </citation>
    <scope>IDENTIFICATION</scope>
</reference>
<reference evidence="2" key="1">
    <citation type="submission" date="2025-08" db="UniProtKB">
        <authorList>
            <consortium name="Ensembl"/>
        </authorList>
    </citation>
    <scope>IDENTIFICATION</scope>
</reference>
<dbReference type="OMA" id="GKKEAPH"/>
<keyword evidence="3" id="KW-1185">Reference proteome</keyword>
<dbReference type="InterPro" id="IPR026621">
    <property type="entry name" value="IMUP"/>
</dbReference>
<dbReference type="Proteomes" id="UP000233220">
    <property type="component" value="Unplaced"/>
</dbReference>
<dbReference type="GeneTree" id="ENSGT00940000163639"/>
<evidence type="ECO:0000313" key="2">
    <source>
        <dbReference type="Ensembl" id="ENSSBOP00000040044.1"/>
    </source>
</evidence>
<name>A0A2K6V7B5_SAIBB</name>
<accession>A0A2K6V7B5</accession>
<dbReference type="GO" id="GO:0005886">
    <property type="term" value="C:plasma membrane"/>
    <property type="evidence" value="ECO:0007669"/>
    <property type="project" value="Ensembl"/>
</dbReference>
<feature type="compositionally biased region" description="Low complexity" evidence="1">
    <location>
        <begin position="53"/>
        <end position="62"/>
    </location>
</feature>
<sequence>MEFDLGAALEPTSQKPGVGVGHGGDPKLNPHKVQGPSEAGGDLSSKQGRHSSSDSSSSSSNSDTDVKPQAAGSKRQENMPGKAKKLKVKKKKGKKEGAPH</sequence>
<evidence type="ECO:0000313" key="3">
    <source>
        <dbReference type="Proteomes" id="UP000233220"/>
    </source>
</evidence>
<gene>
    <name evidence="2" type="primary">C19orf33</name>
</gene>
<dbReference type="Ensembl" id="ENSSBOT00000057010.1">
    <property type="protein sequence ID" value="ENSSBOP00000040044.1"/>
    <property type="gene ID" value="ENSSBOG00000036020.1"/>
</dbReference>
<protein>
    <submittedName>
        <fullName evidence="2">Chromosome 19 open reading frame 33</fullName>
    </submittedName>
</protein>
<feature type="region of interest" description="Disordered" evidence="1">
    <location>
        <begin position="1"/>
        <end position="100"/>
    </location>
</feature>
<organism evidence="2 3">
    <name type="scientific">Saimiri boliviensis boliviensis</name>
    <name type="common">Bolivian squirrel monkey</name>
    <dbReference type="NCBI Taxonomy" id="39432"/>
    <lineage>
        <taxon>Eukaryota</taxon>
        <taxon>Metazoa</taxon>
        <taxon>Chordata</taxon>
        <taxon>Craniata</taxon>
        <taxon>Vertebrata</taxon>
        <taxon>Euteleostomi</taxon>
        <taxon>Mammalia</taxon>
        <taxon>Eutheria</taxon>
        <taxon>Euarchontoglires</taxon>
        <taxon>Primates</taxon>
        <taxon>Haplorrhini</taxon>
        <taxon>Platyrrhini</taxon>
        <taxon>Cebidae</taxon>
        <taxon>Saimiriinae</taxon>
        <taxon>Saimiri</taxon>
    </lineage>
</organism>
<feature type="compositionally biased region" description="Basic residues" evidence="1">
    <location>
        <begin position="82"/>
        <end position="94"/>
    </location>
</feature>